<dbReference type="PANTHER" id="PTHR36836:SF1">
    <property type="entry name" value="COLANIC ACID BIOSYNTHESIS PROTEIN WCAK"/>
    <property type="match status" value="1"/>
</dbReference>
<dbReference type="Pfam" id="PF04230">
    <property type="entry name" value="PS_pyruv_trans"/>
    <property type="match status" value="1"/>
</dbReference>
<keyword evidence="3" id="KW-1185">Reference proteome</keyword>
<dbReference type="EMBL" id="JAPIVE010000001">
    <property type="protein sequence ID" value="MCX2523890.1"/>
    <property type="molecule type" value="Genomic_DNA"/>
</dbReference>
<dbReference type="InterPro" id="IPR007345">
    <property type="entry name" value="Polysacch_pyruvyl_Trfase"/>
</dbReference>
<dbReference type="PANTHER" id="PTHR36836">
    <property type="entry name" value="COLANIC ACID BIOSYNTHESIS PROTEIN WCAK"/>
    <property type="match status" value="1"/>
</dbReference>
<feature type="domain" description="Polysaccharide pyruvyl transferase" evidence="1">
    <location>
        <begin position="79"/>
        <end position="349"/>
    </location>
</feature>
<dbReference type="RefSeq" id="WP_250937919.1">
    <property type="nucleotide sequence ID" value="NZ_JAMLJK010000001.1"/>
</dbReference>
<dbReference type="AlphaFoldDB" id="A0AA41ZN05"/>
<comment type="caution">
    <text evidence="2">The sequence shown here is derived from an EMBL/GenBank/DDBJ whole genome shotgun (WGS) entry which is preliminary data.</text>
</comment>
<proteinExistence type="predicted"/>
<evidence type="ECO:0000313" key="3">
    <source>
        <dbReference type="Proteomes" id="UP001165678"/>
    </source>
</evidence>
<keyword evidence="2" id="KW-0808">Transferase</keyword>
<organism evidence="2 3">
    <name type="scientific">Larsenimonas rhizosphaerae</name>
    <dbReference type="NCBI Taxonomy" id="2944682"/>
    <lineage>
        <taxon>Bacteria</taxon>
        <taxon>Pseudomonadati</taxon>
        <taxon>Pseudomonadota</taxon>
        <taxon>Gammaproteobacteria</taxon>
        <taxon>Oceanospirillales</taxon>
        <taxon>Halomonadaceae</taxon>
        <taxon>Larsenimonas</taxon>
    </lineage>
</organism>
<accession>A0AA41ZN05</accession>
<dbReference type="GO" id="GO:0016740">
    <property type="term" value="F:transferase activity"/>
    <property type="evidence" value="ECO:0007669"/>
    <property type="project" value="UniProtKB-KW"/>
</dbReference>
<evidence type="ECO:0000313" key="2">
    <source>
        <dbReference type="EMBL" id="MCX2523890.1"/>
    </source>
</evidence>
<sequence>MKKALLIGNHSCSNRGDAAILRGLIEAIDTTSISIDIASRDPATGEIVLEETGLPVIQDVFEQARHKLMQGSFYTRKVMSRYLNGIMYASSKYNWSVEKTRKLLPRAYNEAIDTLAAYDYIIQVGGSFIVDAYGFTQLDIIFGAKMAGRKVYLIGHSVGPFEHKQFRELCQNLLPYPETIVLREHVSEDILKKAGIYLDNLGYGADTAWLMPESQHVDLTVINPDNKPMVGITARRLAPFDSVLGVSQEAYEQQMASTCDTLVEKGHMIIGVSTCTGLNGYHRDDRLTLHSIKKRMRHPEGLHIIFDELSDLQIGGVLSQCRFTIATRLHSGIISMRYGTPALVIAYEHKSEGILTDMALNAFSLSMQEFVEGETLSRLETLEADYDQFCQLIGQRVEEHADMARQHIRAIFSE</sequence>
<name>A0AA41ZN05_9GAMM</name>
<dbReference type="Proteomes" id="UP001165678">
    <property type="component" value="Unassembled WGS sequence"/>
</dbReference>
<gene>
    <name evidence="2" type="ORF">OQ287_06545</name>
</gene>
<evidence type="ECO:0000259" key="1">
    <source>
        <dbReference type="Pfam" id="PF04230"/>
    </source>
</evidence>
<protein>
    <submittedName>
        <fullName evidence="2">Polysaccharide pyruvyl transferase family protein</fullName>
    </submittedName>
</protein>
<reference evidence="2" key="1">
    <citation type="submission" date="2022-11" db="EMBL/GenBank/DDBJ databases">
        <title>Larsenimonas rhizosphaerae sp. nov., isolated from a tidal mudflat.</title>
        <authorList>
            <person name="Lee S.D."/>
            <person name="Kim I.S."/>
        </authorList>
    </citation>
    <scope>NUCLEOTIDE SEQUENCE</scope>
    <source>
        <strain evidence="2">GH2-1</strain>
    </source>
</reference>